<name>A0AAJ5ZBW7_9CHLR</name>
<organism evidence="2 3">
    <name type="scientific">Candidatus Lucifugimonas marina</name>
    <dbReference type="NCBI Taxonomy" id="3038979"/>
    <lineage>
        <taxon>Bacteria</taxon>
        <taxon>Bacillati</taxon>
        <taxon>Chloroflexota</taxon>
        <taxon>Dehalococcoidia</taxon>
        <taxon>SAR202 cluster</taxon>
        <taxon>Candidatus Lucifugimonadales</taxon>
        <taxon>Candidatus Lucifugimonadaceae</taxon>
        <taxon>Candidatus Lucifugimonas</taxon>
    </lineage>
</organism>
<accession>A0AAJ5ZBW7</accession>
<reference evidence="2" key="2">
    <citation type="journal article" date="2023" name="Nat. Commun.">
        <title>Cultivation of marine bacteria of the SAR202 clade.</title>
        <authorList>
            <person name="Lim Y."/>
            <person name="Seo J.H."/>
            <person name="Giovannoni S.J."/>
            <person name="Kang I."/>
            <person name="Cho J.C."/>
        </authorList>
    </citation>
    <scope>NUCLEOTIDE SEQUENCE</scope>
    <source>
        <strain evidence="2">JH1073</strain>
    </source>
</reference>
<keyword evidence="3" id="KW-1185">Reference proteome</keyword>
<dbReference type="RefSeq" id="WP_342825115.1">
    <property type="nucleotide sequence ID" value="NZ_CP046146.1"/>
</dbReference>
<evidence type="ECO:0000313" key="2">
    <source>
        <dbReference type="EMBL" id="WFG38517.1"/>
    </source>
</evidence>
<dbReference type="Proteomes" id="UP001219901">
    <property type="component" value="Chromosome"/>
</dbReference>
<evidence type="ECO:0000313" key="1">
    <source>
        <dbReference type="EMBL" id="MDG0867105.1"/>
    </source>
</evidence>
<protein>
    <recommendedName>
        <fullName evidence="5">DinB family protein</fullName>
    </recommendedName>
</protein>
<dbReference type="AlphaFoldDB" id="A0AAJ5ZBW7"/>
<evidence type="ECO:0000313" key="3">
    <source>
        <dbReference type="Proteomes" id="UP001219901"/>
    </source>
</evidence>
<reference evidence="3" key="3">
    <citation type="submission" date="2023-06" db="EMBL/GenBank/DDBJ databases">
        <title>Pangenomics reveal diversification of enzyme families and niche specialization in globally abundant SAR202 bacteria.</title>
        <authorList>
            <person name="Saw J.H.W."/>
        </authorList>
    </citation>
    <scope>NUCLEOTIDE SEQUENCE [LARGE SCALE GENOMIC DNA]</scope>
    <source>
        <strain evidence="3">JH1073</strain>
    </source>
</reference>
<dbReference type="EMBL" id="WMBE01000002">
    <property type="protein sequence ID" value="MDG0867105.1"/>
    <property type="molecule type" value="Genomic_DNA"/>
</dbReference>
<gene>
    <name evidence="1" type="ORF">GKO46_08460</name>
    <name evidence="2" type="ORF">GKO48_02465</name>
</gene>
<reference evidence="3 4" key="1">
    <citation type="submission" date="2019-11" db="EMBL/GenBank/DDBJ databases">
        <authorList>
            <person name="Cho J.-C."/>
        </authorList>
    </citation>
    <scope>NUCLEOTIDE SEQUENCE [LARGE SCALE GENOMIC DNA]</scope>
    <source>
        <strain evidence="2 3">JH1073</strain>
        <strain evidence="1 4">JH702</strain>
    </source>
</reference>
<evidence type="ECO:0000313" key="4">
    <source>
        <dbReference type="Proteomes" id="UP001321249"/>
    </source>
</evidence>
<proteinExistence type="predicted"/>
<evidence type="ECO:0008006" key="5">
    <source>
        <dbReference type="Google" id="ProtNLM"/>
    </source>
</evidence>
<dbReference type="EMBL" id="CP046147">
    <property type="protein sequence ID" value="WFG38517.1"/>
    <property type="molecule type" value="Genomic_DNA"/>
</dbReference>
<dbReference type="Proteomes" id="UP001321249">
    <property type="component" value="Unassembled WGS sequence"/>
</dbReference>
<sequence length="142" mass="16291">MPLDPKILRKNSEQLERLERLVSTGLDYEVDLGGGWTAAVAFAHMGFWDRRQAELLRDWNVGDPVPESATDDQLNPVLERFWQQLTPEVTGQMAVYAAREVNEIIESLSDDKVEALLSMGKEFMLARGNHREEHIDQIEREL</sequence>